<dbReference type="InterPro" id="IPR050101">
    <property type="entry name" value="CinA"/>
</dbReference>
<gene>
    <name evidence="2" type="ORF">NQF86_01600</name>
</gene>
<accession>A0ABT3WGM2</accession>
<keyword evidence="3" id="KW-1185">Reference proteome</keyword>
<dbReference type="Pfam" id="PF00994">
    <property type="entry name" value="MoCF_biosynth"/>
    <property type="match status" value="1"/>
</dbReference>
<name>A0ABT3WGM2_9PROT</name>
<feature type="domain" description="MoaB/Mog" evidence="1">
    <location>
        <begin position="7"/>
        <end position="167"/>
    </location>
</feature>
<dbReference type="RefSeq" id="WP_266115866.1">
    <property type="nucleotide sequence ID" value="NZ_JANIDY010000001.1"/>
</dbReference>
<reference evidence="2" key="1">
    <citation type="submission" date="2022-07" db="EMBL/GenBank/DDBJ databases">
        <title>Bombella genomes.</title>
        <authorList>
            <person name="Harer L."/>
            <person name="Styblova S."/>
            <person name="Ehrmann M."/>
        </authorList>
    </citation>
    <scope>NUCLEOTIDE SEQUENCE</scope>
    <source>
        <strain evidence="2">TMW 2.2543</strain>
    </source>
</reference>
<dbReference type="SUPFAM" id="SSF53218">
    <property type="entry name" value="Molybdenum cofactor biosynthesis proteins"/>
    <property type="match status" value="1"/>
</dbReference>
<protein>
    <submittedName>
        <fullName evidence="2">Competence/damage-inducible protein A</fullName>
    </submittedName>
</protein>
<dbReference type="InterPro" id="IPR001453">
    <property type="entry name" value="MoaB/Mog_dom"/>
</dbReference>
<dbReference type="CDD" id="cd00885">
    <property type="entry name" value="cinA"/>
    <property type="match status" value="1"/>
</dbReference>
<dbReference type="InterPro" id="IPR056596">
    <property type="entry name" value="FLAD1_M"/>
</dbReference>
<comment type="caution">
    <text evidence="2">The sequence shown here is derived from an EMBL/GenBank/DDBJ whole genome shotgun (WGS) entry which is preliminary data.</text>
</comment>
<dbReference type="Gene3D" id="3.40.980.10">
    <property type="entry name" value="MoaB/Mog-like domain"/>
    <property type="match status" value="1"/>
</dbReference>
<dbReference type="PANTHER" id="PTHR13939:SF0">
    <property type="entry name" value="NMN AMIDOHYDROLASE-LIKE PROTEIN YFAY"/>
    <property type="match status" value="1"/>
</dbReference>
<organism evidence="2 3">
    <name type="scientific">Bombella pluederhausensis</name>
    <dbReference type="NCBI Taxonomy" id="2967336"/>
    <lineage>
        <taxon>Bacteria</taxon>
        <taxon>Pseudomonadati</taxon>
        <taxon>Pseudomonadota</taxon>
        <taxon>Alphaproteobacteria</taxon>
        <taxon>Acetobacterales</taxon>
        <taxon>Acetobacteraceae</taxon>
        <taxon>Bombella</taxon>
    </lineage>
</organism>
<sequence length="255" mass="27624">MAPRTACFLVIGNEILSGRTQDANIRVLAQALNGRGIRLMEVRVIPDIAEHIISTVNDCRARFDLLFTSGGIGPTHDDITAACVAEAFNVPLKCHEDSFRQLEALFPAGEFNKARQRMAWLPEGATPIENSVSTAPGFSLGNVHVMAGVPRIFQAMVAWLMPRLEAGAPLTSASWYSYDIYEGDLAEKLTAIQQNFPMLDLGSYPFEDGKKRGVALVAKGYDAAAVAYAGSALKALLHDLGFTPLEGDPPHHSRD</sequence>
<evidence type="ECO:0000313" key="2">
    <source>
        <dbReference type="EMBL" id="MCX5617370.1"/>
    </source>
</evidence>
<dbReference type="PANTHER" id="PTHR13939">
    <property type="entry name" value="NICOTINAMIDE-NUCLEOTIDE AMIDOHYDROLASE PNCC"/>
    <property type="match status" value="1"/>
</dbReference>
<proteinExistence type="predicted"/>
<evidence type="ECO:0000313" key="3">
    <source>
        <dbReference type="Proteomes" id="UP001165576"/>
    </source>
</evidence>
<evidence type="ECO:0000259" key="1">
    <source>
        <dbReference type="SMART" id="SM00852"/>
    </source>
</evidence>
<dbReference type="Proteomes" id="UP001165576">
    <property type="component" value="Unassembled WGS sequence"/>
</dbReference>
<dbReference type="SMART" id="SM00852">
    <property type="entry name" value="MoCF_biosynth"/>
    <property type="match status" value="1"/>
</dbReference>
<dbReference type="Pfam" id="PF24102">
    <property type="entry name" value="FLAD1_M"/>
    <property type="match status" value="1"/>
</dbReference>
<dbReference type="InterPro" id="IPR036425">
    <property type="entry name" value="MoaB/Mog-like_dom_sf"/>
</dbReference>
<dbReference type="EMBL" id="JANIDY010000001">
    <property type="protein sequence ID" value="MCX5617370.1"/>
    <property type="molecule type" value="Genomic_DNA"/>
</dbReference>